<evidence type="ECO:0000256" key="1">
    <source>
        <dbReference type="SAM" id="MobiDB-lite"/>
    </source>
</evidence>
<feature type="compositionally biased region" description="Basic and acidic residues" evidence="1">
    <location>
        <begin position="149"/>
        <end position="161"/>
    </location>
</feature>
<protein>
    <submittedName>
        <fullName evidence="2">13994_t:CDS:1</fullName>
    </submittedName>
</protein>
<feature type="compositionally biased region" description="Basic and acidic residues" evidence="1">
    <location>
        <begin position="63"/>
        <end position="78"/>
    </location>
</feature>
<feature type="region of interest" description="Disordered" evidence="1">
    <location>
        <begin position="1"/>
        <end position="127"/>
    </location>
</feature>
<proteinExistence type="predicted"/>
<keyword evidence="3" id="KW-1185">Reference proteome</keyword>
<feature type="compositionally biased region" description="Basic residues" evidence="1">
    <location>
        <begin position="163"/>
        <end position="173"/>
    </location>
</feature>
<reference evidence="2" key="1">
    <citation type="submission" date="2021-06" db="EMBL/GenBank/DDBJ databases">
        <authorList>
            <person name="Kallberg Y."/>
            <person name="Tangrot J."/>
            <person name="Rosling A."/>
        </authorList>
    </citation>
    <scope>NUCLEOTIDE SEQUENCE</scope>
    <source>
        <strain evidence="2">IN212</strain>
    </source>
</reference>
<sequence length="201" mass="23848">MLLNPESRRNTPRTPNLKENHPEIVLVEQKKNRTQLTKDLPGTSKRCFKNPEGRRNTPNLKRNHPEKIDVQEPGELKKYSKNPKPKRESSRNDVNTSKTQRAKRILQEPKLKRESSREDEKKENNVSVKKKKTFHLMINERLTENTEEILQKPELERESSRKNVSRVKKKKKTLINDLLETPKEYSKKPNLEENNQERKKV</sequence>
<feature type="compositionally biased region" description="Basic and acidic residues" evidence="1">
    <location>
        <begin position="105"/>
        <end position="124"/>
    </location>
</feature>
<evidence type="ECO:0000313" key="2">
    <source>
        <dbReference type="EMBL" id="CAG8661518.1"/>
    </source>
</evidence>
<comment type="caution">
    <text evidence="2">The sequence shown here is derived from an EMBL/GenBank/DDBJ whole genome shotgun (WGS) entry which is preliminary data.</text>
</comment>
<dbReference type="EMBL" id="CAJVPZ010014898">
    <property type="protein sequence ID" value="CAG8661518.1"/>
    <property type="molecule type" value="Genomic_DNA"/>
</dbReference>
<organism evidence="2 3">
    <name type="scientific">Racocetra fulgida</name>
    <dbReference type="NCBI Taxonomy" id="60492"/>
    <lineage>
        <taxon>Eukaryota</taxon>
        <taxon>Fungi</taxon>
        <taxon>Fungi incertae sedis</taxon>
        <taxon>Mucoromycota</taxon>
        <taxon>Glomeromycotina</taxon>
        <taxon>Glomeromycetes</taxon>
        <taxon>Diversisporales</taxon>
        <taxon>Gigasporaceae</taxon>
        <taxon>Racocetra</taxon>
    </lineage>
</organism>
<feature type="compositionally biased region" description="Basic and acidic residues" evidence="1">
    <location>
        <begin position="180"/>
        <end position="201"/>
    </location>
</feature>
<accession>A0A9N9E5G2</accession>
<dbReference type="AlphaFoldDB" id="A0A9N9E5G2"/>
<name>A0A9N9E5G2_9GLOM</name>
<feature type="non-terminal residue" evidence="2">
    <location>
        <position position="201"/>
    </location>
</feature>
<feature type="region of interest" description="Disordered" evidence="1">
    <location>
        <begin position="149"/>
        <end position="201"/>
    </location>
</feature>
<gene>
    <name evidence="2" type="ORF">RFULGI_LOCUS8866</name>
</gene>
<dbReference type="Proteomes" id="UP000789396">
    <property type="component" value="Unassembled WGS sequence"/>
</dbReference>
<evidence type="ECO:0000313" key="3">
    <source>
        <dbReference type="Proteomes" id="UP000789396"/>
    </source>
</evidence>